<name>A0A9Q0FHU6_9ROSI</name>
<feature type="non-terminal residue" evidence="1">
    <location>
        <position position="1"/>
    </location>
</feature>
<dbReference type="EMBL" id="JAKUCV010005313">
    <property type="protein sequence ID" value="KAJ4831672.1"/>
    <property type="molecule type" value="Genomic_DNA"/>
</dbReference>
<dbReference type="PANTHER" id="PTHR36350:SF2">
    <property type="entry name" value="PROTEIN, PUTATIVE-RELATED"/>
    <property type="match status" value="1"/>
</dbReference>
<protein>
    <submittedName>
        <fullName evidence="1">Uncharacterized protein</fullName>
    </submittedName>
</protein>
<dbReference type="OrthoDB" id="1425929at2759"/>
<dbReference type="PANTHER" id="PTHR36350">
    <property type="entry name" value="TRANSMEMBRANE PROTEIN"/>
    <property type="match status" value="1"/>
</dbReference>
<sequence length="239" mass="26690">MPFMLCLRNVTQFPLLPCFSFTKSTQTRPCVTIGHVSPSLAGNNYMRCTLRRGFHPVNCAAENPSMRWRDGERYEKIARGTMRASLVLACAVGVFSASLFRMNPVAIAAPREMYQKAPRMEEFPSVGKAALESLLDVTSLLVSNDLDRPLFPFKLPSRASTLEVNNLKKHAVWLIKCGKAEEALDFLQSAYSTYKDDPEPAYNVDMALGKYQEALERNCLSDGDALRPSDARLPLYKVG</sequence>
<reference evidence="1" key="1">
    <citation type="submission" date="2022-02" db="EMBL/GenBank/DDBJ databases">
        <authorList>
            <person name="Henning P.M."/>
            <person name="McCubbin A.G."/>
            <person name="Shore J.S."/>
        </authorList>
    </citation>
    <scope>NUCLEOTIDE SEQUENCE</scope>
    <source>
        <strain evidence="1">F60SS</strain>
        <tissue evidence="1">Leaves</tissue>
    </source>
</reference>
<gene>
    <name evidence="1" type="ORF">Tsubulata_020885</name>
</gene>
<dbReference type="Proteomes" id="UP001141552">
    <property type="component" value="Unassembled WGS sequence"/>
</dbReference>
<dbReference type="AlphaFoldDB" id="A0A9Q0FHU6"/>
<organism evidence="1 2">
    <name type="scientific">Turnera subulata</name>
    <dbReference type="NCBI Taxonomy" id="218843"/>
    <lineage>
        <taxon>Eukaryota</taxon>
        <taxon>Viridiplantae</taxon>
        <taxon>Streptophyta</taxon>
        <taxon>Embryophyta</taxon>
        <taxon>Tracheophyta</taxon>
        <taxon>Spermatophyta</taxon>
        <taxon>Magnoliopsida</taxon>
        <taxon>eudicotyledons</taxon>
        <taxon>Gunneridae</taxon>
        <taxon>Pentapetalae</taxon>
        <taxon>rosids</taxon>
        <taxon>fabids</taxon>
        <taxon>Malpighiales</taxon>
        <taxon>Passifloraceae</taxon>
        <taxon>Turnera</taxon>
    </lineage>
</organism>
<keyword evidence="2" id="KW-1185">Reference proteome</keyword>
<evidence type="ECO:0000313" key="2">
    <source>
        <dbReference type="Proteomes" id="UP001141552"/>
    </source>
</evidence>
<proteinExistence type="predicted"/>
<accession>A0A9Q0FHU6</accession>
<comment type="caution">
    <text evidence="1">The sequence shown here is derived from an EMBL/GenBank/DDBJ whole genome shotgun (WGS) entry which is preliminary data.</text>
</comment>
<evidence type="ECO:0000313" key="1">
    <source>
        <dbReference type="EMBL" id="KAJ4831672.1"/>
    </source>
</evidence>
<reference evidence="1" key="2">
    <citation type="journal article" date="2023" name="Plants (Basel)">
        <title>Annotation of the Turnera subulata (Passifloraceae) Draft Genome Reveals the S-Locus Evolved after the Divergence of Turneroideae from Passifloroideae in a Stepwise Manner.</title>
        <authorList>
            <person name="Henning P.M."/>
            <person name="Roalson E.H."/>
            <person name="Mir W."/>
            <person name="McCubbin A.G."/>
            <person name="Shore J.S."/>
        </authorList>
    </citation>
    <scope>NUCLEOTIDE SEQUENCE</scope>
    <source>
        <strain evidence="1">F60SS</strain>
    </source>
</reference>